<accession>A0ABQ9CZQ5</accession>
<dbReference type="Proteomes" id="UP001145742">
    <property type="component" value="Unassembled WGS sequence"/>
</dbReference>
<reference evidence="1" key="1">
    <citation type="submission" date="2019-10" db="EMBL/GenBank/DDBJ databases">
        <authorList>
            <person name="Soares A.E.R."/>
            <person name="Aleixo A."/>
            <person name="Schneider P."/>
            <person name="Miyaki C.Y."/>
            <person name="Schneider M.P."/>
            <person name="Mello C."/>
            <person name="Vasconcelos A.T.R."/>
        </authorList>
    </citation>
    <scope>NUCLEOTIDE SEQUENCE</scope>
    <source>
        <tissue evidence="1">Muscle</tissue>
    </source>
</reference>
<proteinExistence type="predicted"/>
<dbReference type="PANTHER" id="PTHR33332">
    <property type="entry name" value="REVERSE TRANSCRIPTASE DOMAIN-CONTAINING PROTEIN"/>
    <property type="match status" value="1"/>
</dbReference>
<comment type="caution">
    <text evidence="1">The sequence shown here is derived from an EMBL/GenBank/DDBJ whole genome shotgun (WGS) entry which is preliminary data.</text>
</comment>
<protein>
    <recommendedName>
        <fullName evidence="3">Rna-directed dna polymerase from mobile element jockey-like</fullName>
    </recommendedName>
</protein>
<evidence type="ECO:0000313" key="2">
    <source>
        <dbReference type="Proteomes" id="UP001145742"/>
    </source>
</evidence>
<keyword evidence="2" id="KW-1185">Reference proteome</keyword>
<organism evidence="1 2">
    <name type="scientific">Willisornis vidua</name>
    <name type="common">Xingu scale-backed antbird</name>
    <dbReference type="NCBI Taxonomy" id="1566151"/>
    <lineage>
        <taxon>Eukaryota</taxon>
        <taxon>Metazoa</taxon>
        <taxon>Chordata</taxon>
        <taxon>Craniata</taxon>
        <taxon>Vertebrata</taxon>
        <taxon>Euteleostomi</taxon>
        <taxon>Archelosauria</taxon>
        <taxon>Archosauria</taxon>
        <taxon>Dinosauria</taxon>
        <taxon>Saurischia</taxon>
        <taxon>Theropoda</taxon>
        <taxon>Coelurosauria</taxon>
        <taxon>Aves</taxon>
        <taxon>Neognathae</taxon>
        <taxon>Neoaves</taxon>
        <taxon>Telluraves</taxon>
        <taxon>Australaves</taxon>
        <taxon>Passeriformes</taxon>
        <taxon>Thamnophilidae</taxon>
        <taxon>Willisornis</taxon>
    </lineage>
</organism>
<dbReference type="EMBL" id="WHWB01034509">
    <property type="protein sequence ID" value="KAJ7408922.1"/>
    <property type="molecule type" value="Genomic_DNA"/>
</dbReference>
<sequence length="332" mass="37600">MVDSYDINVKVYSSCCTFGENSTIGLKMVQNMILHINIVRWDCLGQRFSGTQRILQELSISSVVICKNLNNQMQRGETRVSWHVKPIFMAKLLVFWTDWAHTSCWLANKICVNFGEWTLVTSGVLQWSVLGPVLFNNNTDTGIECTLTKFSDDFKLSSMVDAPEGWDAIQRDLDQFKKPGGEWIESSPVKKDLCVLGDEKMDMTWQCALAAQKANFILGCIKGSVASRTREGRPHLECWIQLWSTEKTWTCWKGCAALQKDFEDLESWAGKTLLKFNKGKCRVLHLERNNPLHQHRLGADPLESSSVEKDLGVLVDSKLSISQQCALVARKT</sequence>
<evidence type="ECO:0000313" key="1">
    <source>
        <dbReference type="EMBL" id="KAJ7408922.1"/>
    </source>
</evidence>
<gene>
    <name evidence="1" type="ORF">WISP_117825</name>
</gene>
<name>A0ABQ9CZQ5_9PASS</name>
<evidence type="ECO:0008006" key="3">
    <source>
        <dbReference type="Google" id="ProtNLM"/>
    </source>
</evidence>